<dbReference type="EMBL" id="CAADEX010000072">
    <property type="protein sequence ID" value="VFJ58232.1"/>
    <property type="molecule type" value="Genomic_DNA"/>
</dbReference>
<dbReference type="PANTHER" id="PTHR38037">
    <property type="entry name" value="ZN_PROTEASE DOMAIN-CONTAINING PROTEIN"/>
    <property type="match status" value="1"/>
</dbReference>
<reference evidence="2" key="1">
    <citation type="submission" date="2019-02" db="EMBL/GenBank/DDBJ databases">
        <authorList>
            <person name="Gruber-Vodicka R. H."/>
            <person name="Seah K. B. B."/>
        </authorList>
    </citation>
    <scope>NUCLEOTIDE SEQUENCE</scope>
    <source>
        <strain evidence="2">BECK_DK161</strain>
        <strain evidence="3">BECK_DK47</strain>
    </source>
</reference>
<sequence>MTRVGAGMKKEGQAGECADKPIIGWREWVAFPDLDVPRVKAKIDTGARSSAMHASGISEFNRDGVLWVNFHIHPFQRKKHVRVSCSARVFDHREVKSSSGHRQERYVIITRLEIMGQCYPIEITLTDRDSMGFRVLLGRTAFRNHFLIDPNHSFLCGKK</sequence>
<dbReference type="EMBL" id="CAADEY010000060">
    <property type="protein sequence ID" value="VFJ57579.1"/>
    <property type="molecule type" value="Genomic_DNA"/>
</dbReference>
<feature type="domain" description="Retropepsin-like aspartic endopeptidase" evidence="1">
    <location>
        <begin position="22"/>
        <end position="157"/>
    </location>
</feature>
<protein>
    <submittedName>
        <fullName evidence="2">Uncharacterized conserved protein</fullName>
    </submittedName>
</protein>
<dbReference type="AlphaFoldDB" id="A0A450SUC2"/>
<gene>
    <name evidence="3" type="ORF">BECKDK2373B_GA0170837_10727</name>
    <name evidence="2" type="ORF">BECKDK2373C_GA0170839_106024</name>
</gene>
<accession>A0A450SUC2</accession>
<dbReference type="Gene3D" id="2.40.70.10">
    <property type="entry name" value="Acid Proteases"/>
    <property type="match status" value="1"/>
</dbReference>
<organism evidence="2">
    <name type="scientific">Candidatus Kentrum sp. DK</name>
    <dbReference type="NCBI Taxonomy" id="2126562"/>
    <lineage>
        <taxon>Bacteria</taxon>
        <taxon>Pseudomonadati</taxon>
        <taxon>Pseudomonadota</taxon>
        <taxon>Gammaproteobacteria</taxon>
        <taxon>Candidatus Kentrum</taxon>
    </lineage>
</organism>
<proteinExistence type="predicted"/>
<dbReference type="PANTHER" id="PTHR38037:SF1">
    <property type="entry name" value="ATP-DEPENDENT ZINC PROTEASE DOMAIN-CONTAINING PROTEIN-RELATED"/>
    <property type="match status" value="1"/>
</dbReference>
<dbReference type="InterPro" id="IPR008503">
    <property type="entry name" value="Asp_endopeptidase"/>
</dbReference>
<dbReference type="Pfam" id="PF05618">
    <property type="entry name" value="Zn_protease"/>
    <property type="match status" value="1"/>
</dbReference>
<dbReference type="InterPro" id="IPR021109">
    <property type="entry name" value="Peptidase_aspartic_dom_sf"/>
</dbReference>
<name>A0A450SUC2_9GAMM</name>
<evidence type="ECO:0000313" key="3">
    <source>
        <dbReference type="EMBL" id="VFJ58232.1"/>
    </source>
</evidence>
<dbReference type="SUPFAM" id="SSF50630">
    <property type="entry name" value="Acid proteases"/>
    <property type="match status" value="1"/>
</dbReference>
<evidence type="ECO:0000313" key="2">
    <source>
        <dbReference type="EMBL" id="VFJ57579.1"/>
    </source>
</evidence>
<evidence type="ECO:0000259" key="1">
    <source>
        <dbReference type="Pfam" id="PF05618"/>
    </source>
</evidence>